<sequence>MECKVIRDLIPLYKENMLSEESKKLVKEHLKTCSSCRNYYNLLTNDTDVEIKNENESLSFLNNTIKNDKKNLVIMIISLLVSIFLIIISYVSKTIPIDYKDNLINIKSDNENVNIEFSDEVTRVDTDMDTYDGYNIYYVDGYTTKIDKKSNNRYVGLKIPKDDVDIIAYTNNGENTNKILYDPSRVFESGGTVALPRLILGIYAKLALIILGISIILILTFFKKLNVYNKIRIISIPFSYLASTFFVKGKNLSSNYLVRDFIFIILTALAIYLFIYSITLYLKQKSNHKLEI</sequence>
<keyword evidence="1" id="KW-0472">Membrane</keyword>
<accession>A0A380WVD2</accession>
<evidence type="ECO:0000256" key="1">
    <source>
        <dbReference type="SAM" id="Phobius"/>
    </source>
</evidence>
<evidence type="ECO:0000259" key="2">
    <source>
        <dbReference type="Pfam" id="PF13490"/>
    </source>
</evidence>
<keyword evidence="1" id="KW-0812">Transmembrane</keyword>
<dbReference type="Pfam" id="PF13490">
    <property type="entry name" value="zf-HC2"/>
    <property type="match status" value="1"/>
</dbReference>
<dbReference type="RefSeq" id="WP_115595246.1">
    <property type="nucleotide sequence ID" value="NZ_UFTA01000002.1"/>
</dbReference>
<feature type="transmembrane region" description="Helical" evidence="1">
    <location>
        <begin position="261"/>
        <end position="282"/>
    </location>
</feature>
<organism evidence="3 4">
    <name type="scientific">Anaerococcus octavius</name>
    <dbReference type="NCBI Taxonomy" id="54007"/>
    <lineage>
        <taxon>Bacteria</taxon>
        <taxon>Bacillati</taxon>
        <taxon>Bacillota</taxon>
        <taxon>Tissierellia</taxon>
        <taxon>Tissierellales</taxon>
        <taxon>Peptoniphilaceae</taxon>
        <taxon>Anaerococcus</taxon>
    </lineage>
</organism>
<dbReference type="OrthoDB" id="6194834at2"/>
<dbReference type="Proteomes" id="UP000255124">
    <property type="component" value="Unassembled WGS sequence"/>
</dbReference>
<reference evidence="3 4" key="1">
    <citation type="submission" date="2018-06" db="EMBL/GenBank/DDBJ databases">
        <authorList>
            <consortium name="Pathogen Informatics"/>
            <person name="Doyle S."/>
        </authorList>
    </citation>
    <scope>NUCLEOTIDE SEQUENCE [LARGE SCALE GENOMIC DNA]</scope>
    <source>
        <strain evidence="3 4">NCTC9810</strain>
    </source>
</reference>
<gene>
    <name evidence="3" type="ORF">NCTC9810_00793</name>
</gene>
<dbReference type="InterPro" id="IPR027383">
    <property type="entry name" value="Znf_put"/>
</dbReference>
<feature type="domain" description="Putative zinc-finger" evidence="2">
    <location>
        <begin position="3"/>
        <end position="37"/>
    </location>
</feature>
<feature type="transmembrane region" description="Helical" evidence="1">
    <location>
        <begin position="198"/>
        <end position="219"/>
    </location>
</feature>
<dbReference type="EMBL" id="UFTA01000002">
    <property type="protein sequence ID" value="SUU92460.1"/>
    <property type="molecule type" value="Genomic_DNA"/>
</dbReference>
<proteinExistence type="predicted"/>
<name>A0A380WVD2_9FIRM</name>
<feature type="transmembrane region" description="Helical" evidence="1">
    <location>
        <begin position="231"/>
        <end position="249"/>
    </location>
</feature>
<evidence type="ECO:0000313" key="4">
    <source>
        <dbReference type="Proteomes" id="UP000255124"/>
    </source>
</evidence>
<dbReference type="AlphaFoldDB" id="A0A380WVD2"/>
<evidence type="ECO:0000313" key="3">
    <source>
        <dbReference type="EMBL" id="SUU92460.1"/>
    </source>
</evidence>
<protein>
    <recommendedName>
        <fullName evidence="2">Putative zinc-finger domain-containing protein</fullName>
    </recommendedName>
</protein>
<keyword evidence="1" id="KW-1133">Transmembrane helix</keyword>
<feature type="transmembrane region" description="Helical" evidence="1">
    <location>
        <begin position="72"/>
        <end position="91"/>
    </location>
</feature>